<dbReference type="STRING" id="1925591.BI308_06765"/>
<accession>A0A1L9QUG6</accession>
<dbReference type="AlphaFoldDB" id="A0A1L9QUG6"/>
<proteinExistence type="predicted"/>
<dbReference type="PANTHER" id="PTHR43138">
    <property type="entry name" value="ACETYLTRANSFERASE, GNAT FAMILY"/>
    <property type="match status" value="1"/>
</dbReference>
<comment type="caution">
    <text evidence="2">The sequence shown here is derived from an EMBL/GenBank/DDBJ whole genome shotgun (WGS) entry which is preliminary data.</text>
</comment>
<dbReference type="PANTHER" id="PTHR43138:SF1">
    <property type="entry name" value="N-ACETYLTRANSFERASE ACA1"/>
    <property type="match status" value="1"/>
</dbReference>
<dbReference type="Proteomes" id="UP000183940">
    <property type="component" value="Unassembled WGS sequence"/>
</dbReference>
<dbReference type="Pfam" id="PF00583">
    <property type="entry name" value="Acetyltransf_1"/>
    <property type="match status" value="1"/>
</dbReference>
<dbReference type="InterPro" id="IPR000182">
    <property type="entry name" value="GNAT_dom"/>
</dbReference>
<name>A0A1L9QUG6_9CYAN</name>
<feature type="domain" description="N-acetyltransferase" evidence="1">
    <location>
        <begin position="1"/>
        <end position="162"/>
    </location>
</feature>
<keyword evidence="3" id="KW-1185">Reference proteome</keyword>
<evidence type="ECO:0000313" key="2">
    <source>
        <dbReference type="EMBL" id="OJJ26311.1"/>
    </source>
</evidence>
<evidence type="ECO:0000313" key="3">
    <source>
        <dbReference type="Proteomes" id="UP000183940"/>
    </source>
</evidence>
<dbReference type="Gene3D" id="3.40.630.30">
    <property type="match status" value="1"/>
</dbReference>
<dbReference type="InterPro" id="IPR052742">
    <property type="entry name" value="Mito_N-acetyltransferase"/>
</dbReference>
<organism evidence="2 3">
    <name type="scientific">Roseofilum reptotaenium AO1-A</name>
    <dbReference type="NCBI Taxonomy" id="1925591"/>
    <lineage>
        <taxon>Bacteria</taxon>
        <taxon>Bacillati</taxon>
        <taxon>Cyanobacteriota</taxon>
        <taxon>Cyanophyceae</taxon>
        <taxon>Desertifilales</taxon>
        <taxon>Desertifilaceae</taxon>
        <taxon>Roseofilum</taxon>
    </lineage>
</organism>
<dbReference type="EMBL" id="MLAW01000008">
    <property type="protein sequence ID" value="OJJ26311.1"/>
    <property type="molecule type" value="Genomic_DNA"/>
</dbReference>
<dbReference type="CDD" id="cd04301">
    <property type="entry name" value="NAT_SF"/>
    <property type="match status" value="1"/>
</dbReference>
<evidence type="ECO:0000259" key="1">
    <source>
        <dbReference type="PROSITE" id="PS51186"/>
    </source>
</evidence>
<sequence>MIIRPLEQADWPATWQIIEPVFRAGETYSVATHITEEEAFKVWVEMPVVTCVAENSDGLIQGTYYLKVNQPGPGSHVCNSGYIVAEAARGKGIASALFKHSQTEAVRLGFRAMQYNFVVSTNTVAVRLWRKLGFEIVGTLPEACLHPSQGFVDVYVMYKKLDLSSNSMTNSL</sequence>
<dbReference type="SUPFAM" id="SSF55729">
    <property type="entry name" value="Acyl-CoA N-acyltransferases (Nat)"/>
    <property type="match status" value="1"/>
</dbReference>
<dbReference type="PROSITE" id="PS51186">
    <property type="entry name" value="GNAT"/>
    <property type="match status" value="1"/>
</dbReference>
<protein>
    <submittedName>
        <fullName evidence="2">GNAT family N-acetyltransferase</fullName>
    </submittedName>
</protein>
<dbReference type="GO" id="GO:0016747">
    <property type="term" value="F:acyltransferase activity, transferring groups other than amino-acyl groups"/>
    <property type="evidence" value="ECO:0007669"/>
    <property type="project" value="InterPro"/>
</dbReference>
<dbReference type="InterPro" id="IPR016181">
    <property type="entry name" value="Acyl_CoA_acyltransferase"/>
</dbReference>
<reference evidence="2" key="1">
    <citation type="submission" date="2016-10" db="EMBL/GenBank/DDBJ databases">
        <title>CRISPR-Cas defence system in Roseofilum reptotaenium: evidence of a bacteriophage-cyanobacterium arms race in the coral black band disease.</title>
        <authorList>
            <person name="Buerger P."/>
            <person name="Wood-Charlson E.M."/>
            <person name="Weynberg K.D."/>
            <person name="Willis B."/>
            <person name="Van Oppen M.J."/>
        </authorList>
    </citation>
    <scope>NUCLEOTIDE SEQUENCE [LARGE SCALE GENOMIC DNA]</scope>
    <source>
        <strain evidence="2">AO1-A</strain>
    </source>
</reference>
<gene>
    <name evidence="2" type="ORF">BI308_06765</name>
</gene>